<evidence type="ECO:0000256" key="2">
    <source>
        <dbReference type="ARBA" id="ARBA00022980"/>
    </source>
</evidence>
<name>A0A835LMZ0_9MAGN</name>
<reference evidence="5 6" key="1">
    <citation type="submission" date="2020-10" db="EMBL/GenBank/DDBJ databases">
        <title>The Coptis chinensis genome and diversification of protoberbering-type alkaloids.</title>
        <authorList>
            <person name="Wang B."/>
            <person name="Shu S."/>
            <person name="Song C."/>
            <person name="Liu Y."/>
        </authorList>
    </citation>
    <scope>NUCLEOTIDE SEQUENCE [LARGE SCALE GENOMIC DNA]</scope>
    <source>
        <strain evidence="5">HL-2020</strain>
        <tissue evidence="5">Leaf</tissue>
    </source>
</reference>
<comment type="caution">
    <text evidence="5">The sequence shown here is derived from an EMBL/GenBank/DDBJ whole genome shotgun (WGS) entry which is preliminary data.</text>
</comment>
<evidence type="ECO:0000256" key="4">
    <source>
        <dbReference type="SAM" id="MobiDB-lite"/>
    </source>
</evidence>
<dbReference type="InterPro" id="IPR005484">
    <property type="entry name" value="Ribosomal_uL18_bac/plant/anim"/>
</dbReference>
<comment type="similarity">
    <text evidence="1">Belongs to the universal ribosomal protein uL18 family.</text>
</comment>
<dbReference type="GO" id="GO:0006412">
    <property type="term" value="P:translation"/>
    <property type="evidence" value="ECO:0007669"/>
    <property type="project" value="InterPro"/>
</dbReference>
<dbReference type="GO" id="GO:0003735">
    <property type="term" value="F:structural constituent of ribosome"/>
    <property type="evidence" value="ECO:0007669"/>
    <property type="project" value="InterPro"/>
</dbReference>
<accession>A0A835LMZ0</accession>
<evidence type="ECO:0000313" key="5">
    <source>
        <dbReference type="EMBL" id="KAF9593201.1"/>
    </source>
</evidence>
<dbReference type="GO" id="GO:1990904">
    <property type="term" value="C:ribonucleoprotein complex"/>
    <property type="evidence" value="ECO:0007669"/>
    <property type="project" value="UniProtKB-KW"/>
</dbReference>
<dbReference type="PANTHER" id="PTHR12899:SF14">
    <property type="entry name" value="F14B2.25_F14B2.25"/>
    <property type="match status" value="1"/>
</dbReference>
<keyword evidence="3" id="KW-0687">Ribonucleoprotein</keyword>
<dbReference type="EMBL" id="JADFTS010000008">
    <property type="protein sequence ID" value="KAF9593201.1"/>
    <property type="molecule type" value="Genomic_DNA"/>
</dbReference>
<keyword evidence="2" id="KW-0689">Ribosomal protein</keyword>
<dbReference type="SUPFAM" id="SSF53137">
    <property type="entry name" value="Translational machinery components"/>
    <property type="match status" value="1"/>
</dbReference>
<gene>
    <name evidence="5" type="ORF">IFM89_020696</name>
</gene>
<evidence type="ECO:0000313" key="6">
    <source>
        <dbReference type="Proteomes" id="UP000631114"/>
    </source>
</evidence>
<dbReference type="AlphaFoldDB" id="A0A835LMZ0"/>
<dbReference type="OrthoDB" id="1557988at2759"/>
<dbReference type="Proteomes" id="UP000631114">
    <property type="component" value="Unassembled WGS sequence"/>
</dbReference>
<proteinExistence type="inferred from homology"/>
<sequence>AITDMSPDVVPSSASDNTAAVRPSPSLQVVSSEFIEELHGVTTACPSSLPVYRQQLALDLRFNLLHPDSVMARGLHAVLPPIEVVVGSFSNADPTCPEDNNSRYIMILYERHSHDPFETTQQTKNLLKLMLSSRKLTAQVTNLKTDAIVAMASSSEQEFIPEFKEKQRRVPRVHQLWDAKVASRVGEKLGFRLKEIGVLNVQVDVNEELVRPLYQRKMIVPFLDSVNRAGVCVCGAEELESHL</sequence>
<feature type="non-terminal residue" evidence="5">
    <location>
        <position position="243"/>
    </location>
</feature>
<dbReference type="PANTHER" id="PTHR12899">
    <property type="entry name" value="39S RIBOSOMAL PROTEIN L18, MITOCHONDRIAL"/>
    <property type="match status" value="1"/>
</dbReference>
<dbReference type="Gene3D" id="3.30.420.100">
    <property type="match status" value="1"/>
</dbReference>
<evidence type="ECO:0000256" key="1">
    <source>
        <dbReference type="ARBA" id="ARBA00007116"/>
    </source>
</evidence>
<dbReference type="GO" id="GO:0005840">
    <property type="term" value="C:ribosome"/>
    <property type="evidence" value="ECO:0007669"/>
    <property type="project" value="UniProtKB-KW"/>
</dbReference>
<feature type="region of interest" description="Disordered" evidence="4">
    <location>
        <begin position="1"/>
        <end position="22"/>
    </location>
</feature>
<protein>
    <submittedName>
        <fullName evidence="5">Uncharacterized protein</fullName>
    </submittedName>
</protein>
<dbReference type="GO" id="GO:0008097">
    <property type="term" value="F:5S rRNA binding"/>
    <property type="evidence" value="ECO:0007669"/>
    <property type="project" value="TreeGrafter"/>
</dbReference>
<organism evidence="5 6">
    <name type="scientific">Coptis chinensis</name>
    <dbReference type="NCBI Taxonomy" id="261450"/>
    <lineage>
        <taxon>Eukaryota</taxon>
        <taxon>Viridiplantae</taxon>
        <taxon>Streptophyta</taxon>
        <taxon>Embryophyta</taxon>
        <taxon>Tracheophyta</taxon>
        <taxon>Spermatophyta</taxon>
        <taxon>Magnoliopsida</taxon>
        <taxon>Ranunculales</taxon>
        <taxon>Ranunculaceae</taxon>
        <taxon>Coptidoideae</taxon>
        <taxon>Coptis</taxon>
    </lineage>
</organism>
<evidence type="ECO:0000256" key="3">
    <source>
        <dbReference type="ARBA" id="ARBA00023274"/>
    </source>
</evidence>
<keyword evidence="6" id="KW-1185">Reference proteome</keyword>